<dbReference type="EMBL" id="PYAT01000007">
    <property type="protein sequence ID" value="PSL36229.1"/>
    <property type="molecule type" value="Genomic_DNA"/>
</dbReference>
<proteinExistence type="predicted"/>
<protein>
    <recommendedName>
        <fullName evidence="3">ParB-like nuclease family protein</fullName>
    </recommendedName>
</protein>
<reference evidence="1 2" key="1">
    <citation type="submission" date="2018-03" db="EMBL/GenBank/DDBJ databases">
        <title>Genomic Encyclopedia of Type Strains, Phase III (KMG-III): the genomes of soil and plant-associated and newly described type strains.</title>
        <authorList>
            <person name="Whitman W."/>
        </authorList>
    </citation>
    <scope>NUCLEOTIDE SEQUENCE [LARGE SCALE GENOMIC DNA]</scope>
    <source>
        <strain evidence="1 2">CGMCC 1.12259</strain>
    </source>
</reference>
<organism evidence="1 2">
    <name type="scientific">Planomicrobium soli</name>
    <dbReference type="NCBI Taxonomy" id="1176648"/>
    <lineage>
        <taxon>Bacteria</taxon>
        <taxon>Bacillati</taxon>
        <taxon>Bacillota</taxon>
        <taxon>Bacilli</taxon>
        <taxon>Bacillales</taxon>
        <taxon>Caryophanaceae</taxon>
        <taxon>Planomicrobium</taxon>
    </lineage>
</organism>
<dbReference type="RefSeq" id="WP_106533604.1">
    <property type="nucleotide sequence ID" value="NZ_PYAT01000007.1"/>
</dbReference>
<keyword evidence="2" id="KW-1185">Reference proteome</keyword>
<accession>A0A2P8GQH8</accession>
<dbReference type="Proteomes" id="UP000242682">
    <property type="component" value="Unassembled WGS sequence"/>
</dbReference>
<sequence length="401" mass="46277">MTINLLDLIGKDIAKTTGTRKLTIKGATKNYEVYRIPLNYLFYNDQNGRIATWISKHIAENKDLNLEDKETYNEILHNFIKDSNENALKKTKANIKLFGQRVAGVVLKNGRIIDGNRRFTCLRELAEEGGDYYFEAVILDTDSGISPKDIKRLELNLQHAEEQPVDYNPIDNLVDIYRDLVLEKTFTVQEYATNVNEKKNDIEKLLKKATLMVEFLDFIDASGKYYIAREMNLDGPLQEILAIVNRVDEEKREDTKSALFTALLTSQGGDLTRYIRDIGKNIINTRNIDDFLEEYEEIVEKVYETFQEEEEVELKTINEKISTNKELKEKSSKTIEKKIDANRLENARSKPVELLNKALVALDAIDAEIVGRMDEENKQEFEDVLNKIEESINMFGRKLNV</sequence>
<dbReference type="OrthoDB" id="5194822at2"/>
<evidence type="ECO:0000313" key="1">
    <source>
        <dbReference type="EMBL" id="PSL36229.1"/>
    </source>
</evidence>
<comment type="caution">
    <text evidence="1">The sequence shown here is derived from an EMBL/GenBank/DDBJ whole genome shotgun (WGS) entry which is preliminary data.</text>
</comment>
<evidence type="ECO:0000313" key="2">
    <source>
        <dbReference type="Proteomes" id="UP000242682"/>
    </source>
</evidence>
<name>A0A2P8GQH8_9BACL</name>
<evidence type="ECO:0008006" key="3">
    <source>
        <dbReference type="Google" id="ProtNLM"/>
    </source>
</evidence>
<dbReference type="AlphaFoldDB" id="A0A2P8GQH8"/>
<gene>
    <name evidence="1" type="ORF">B0H99_10750</name>
</gene>